<dbReference type="Pfam" id="PF10821">
    <property type="entry name" value="DUF2567"/>
    <property type="match status" value="1"/>
</dbReference>
<dbReference type="AlphaFoldDB" id="I0UZ43"/>
<evidence type="ECO:0008006" key="4">
    <source>
        <dbReference type="Google" id="ProtNLM"/>
    </source>
</evidence>
<dbReference type="STRING" id="882086.SacxiDRAFT_0881"/>
<feature type="transmembrane region" description="Helical" evidence="1">
    <location>
        <begin position="219"/>
        <end position="240"/>
    </location>
</feature>
<dbReference type="HOGENOM" id="CLU_099848_0_0_11"/>
<protein>
    <recommendedName>
        <fullName evidence="4">DUF2567 domain-containing protein</fullName>
    </recommendedName>
</protein>
<feature type="transmembrane region" description="Helical" evidence="1">
    <location>
        <begin position="90"/>
        <end position="112"/>
    </location>
</feature>
<evidence type="ECO:0000256" key="1">
    <source>
        <dbReference type="SAM" id="Phobius"/>
    </source>
</evidence>
<feature type="transmembrane region" description="Helical" evidence="1">
    <location>
        <begin position="143"/>
        <end position="164"/>
    </location>
</feature>
<dbReference type="Proteomes" id="UP000004691">
    <property type="component" value="Unassembled WGS sequence"/>
</dbReference>
<feature type="transmembrane region" description="Helical" evidence="1">
    <location>
        <begin position="171"/>
        <end position="199"/>
    </location>
</feature>
<keyword evidence="1" id="KW-0812">Transmembrane</keyword>
<dbReference type="InterPro" id="IPR021213">
    <property type="entry name" value="DUF2567"/>
</dbReference>
<proteinExistence type="predicted"/>
<keyword evidence="3" id="KW-1185">Reference proteome</keyword>
<reference evidence="2 3" key="1">
    <citation type="submission" date="2012-01" db="EMBL/GenBank/DDBJ databases">
        <title>Improved High-Quality Draft sequence of Saccharomonospora xinjiangensis XJ-54.</title>
        <authorList>
            <consortium name="US DOE Joint Genome Institute"/>
            <person name="Lucas S."/>
            <person name="Han J."/>
            <person name="Lapidus A."/>
            <person name="Cheng J.-F."/>
            <person name="Goodwin L."/>
            <person name="Pitluck S."/>
            <person name="Peters L."/>
            <person name="Mikhailova N."/>
            <person name="Teshima H."/>
            <person name="Detter J.C."/>
            <person name="Han C."/>
            <person name="Tapia R."/>
            <person name="Land M."/>
            <person name="Hauser L."/>
            <person name="Kyrpides N."/>
            <person name="Ivanova N."/>
            <person name="Pagani I."/>
            <person name="Brambilla E.-M."/>
            <person name="Klenk H.-P."/>
            <person name="Woyke T."/>
        </authorList>
    </citation>
    <scope>NUCLEOTIDE SEQUENCE [LARGE SCALE GENOMIC DNA]</scope>
    <source>
        <strain evidence="2 3">XJ-54</strain>
    </source>
</reference>
<organism evidence="2 3">
    <name type="scientific">Saccharomonospora xinjiangensis XJ-54</name>
    <dbReference type="NCBI Taxonomy" id="882086"/>
    <lineage>
        <taxon>Bacteria</taxon>
        <taxon>Bacillati</taxon>
        <taxon>Actinomycetota</taxon>
        <taxon>Actinomycetes</taxon>
        <taxon>Pseudonocardiales</taxon>
        <taxon>Pseudonocardiaceae</taxon>
        <taxon>Saccharomonospora</taxon>
    </lineage>
</organism>
<sequence>MTALARAVAVTGSVSLPQAGLCGCVAVWLCGEAYPPRTPVGEACSRLATRKRALAREGVDLAEQADAERHHATLTQPPGRAQRVVFRADLLPAFSVASLISLAGLPLGWLWARLAPPQRMRVVTRDHQLVPLTLESWHRFDGLAIFLLLGLVAGLLVGVIVWLLRARRGPVMLVGAVLGSLLGSWLAMRMGSVFAEAAFPLPHSPRLGYVVERAPVLETGWALLAQPFTTALAYGTLAAWNARDDLGRRLG</sequence>
<dbReference type="eggNOG" id="ENOG5033AGQ">
    <property type="taxonomic scope" value="Bacteria"/>
</dbReference>
<accession>I0UZ43</accession>
<evidence type="ECO:0000313" key="2">
    <source>
        <dbReference type="EMBL" id="EID53146.1"/>
    </source>
</evidence>
<keyword evidence="1" id="KW-0472">Membrane</keyword>
<keyword evidence="1" id="KW-1133">Transmembrane helix</keyword>
<evidence type="ECO:0000313" key="3">
    <source>
        <dbReference type="Proteomes" id="UP000004691"/>
    </source>
</evidence>
<dbReference type="PROSITE" id="PS51257">
    <property type="entry name" value="PROKAR_LIPOPROTEIN"/>
    <property type="match status" value="1"/>
</dbReference>
<dbReference type="EMBL" id="JH636049">
    <property type="protein sequence ID" value="EID53146.1"/>
    <property type="molecule type" value="Genomic_DNA"/>
</dbReference>
<gene>
    <name evidence="2" type="ORF">SacxiDRAFT_0881</name>
</gene>
<name>I0UZ43_9PSEU</name>